<comment type="function">
    <text evidence="4">Part of the dynactin complex that activates the molecular motor dynein for ultra-processive transport along microtubules.</text>
</comment>
<evidence type="ECO:0000313" key="7">
    <source>
        <dbReference type="EMBL" id="OXB68837.1"/>
    </source>
</evidence>
<dbReference type="CDD" id="cd03359">
    <property type="entry name" value="LbH_Dynactin_5"/>
    <property type="match status" value="1"/>
</dbReference>
<evidence type="ECO:0000256" key="5">
    <source>
        <dbReference type="ARBA" id="ARBA00034706"/>
    </source>
</evidence>
<accession>A0A226NNB0</accession>
<dbReference type="FunFam" id="2.160.10.10:FF:000014">
    <property type="entry name" value="dynactin subunit 5"/>
    <property type="match status" value="1"/>
</dbReference>
<proteinExistence type="inferred from homology"/>
<gene>
    <name evidence="7" type="ORF">ASZ78_002252</name>
</gene>
<sequence>MELSEMLYNKSEYIETASGNKVSRQSVLCGSQNIVLNGKTIVMNDCIIRGDLANVRVGRHCVVKSRSVIRPPFKKFSKGVAFFPLHIGDHVFIEEDCVVNAAQIGSYVHIGKNCVIGRRCVLKDCCKILDNTVLPPETVVPPFTVFSGCPGMLPLNLLLISAFICKNIDVHVLLPGLFSGELPECTQELMIDVTKSYYQKFLPLTQV</sequence>
<dbReference type="AlphaFoldDB" id="A0A226NNB0"/>
<evidence type="ECO:0000256" key="2">
    <source>
        <dbReference type="ARBA" id="ARBA00022490"/>
    </source>
</evidence>
<keyword evidence="2" id="KW-0963">Cytoplasm</keyword>
<dbReference type="InterPro" id="IPR011004">
    <property type="entry name" value="Trimer_LpxA-like_sf"/>
</dbReference>
<comment type="similarity">
    <text evidence="5">Belongs to the dynactin subunits 5/6 family. Dynactin subunit 5 subfamily.</text>
</comment>
<dbReference type="PANTHER" id="PTHR46126:SF1">
    <property type="entry name" value="DYNACTIN SUBUNIT 5"/>
    <property type="match status" value="1"/>
</dbReference>
<organism evidence="7 8">
    <name type="scientific">Callipepla squamata</name>
    <name type="common">Scaled quail</name>
    <dbReference type="NCBI Taxonomy" id="9009"/>
    <lineage>
        <taxon>Eukaryota</taxon>
        <taxon>Metazoa</taxon>
        <taxon>Chordata</taxon>
        <taxon>Craniata</taxon>
        <taxon>Vertebrata</taxon>
        <taxon>Euteleostomi</taxon>
        <taxon>Archelosauria</taxon>
        <taxon>Archosauria</taxon>
        <taxon>Dinosauria</taxon>
        <taxon>Saurischia</taxon>
        <taxon>Theropoda</taxon>
        <taxon>Coelurosauria</taxon>
        <taxon>Aves</taxon>
        <taxon>Neognathae</taxon>
        <taxon>Galloanserae</taxon>
        <taxon>Galliformes</taxon>
        <taxon>Odontophoridae</taxon>
        <taxon>Callipepla</taxon>
    </lineage>
</organism>
<keyword evidence="8" id="KW-1185">Reference proteome</keyword>
<evidence type="ECO:0000256" key="6">
    <source>
        <dbReference type="ARBA" id="ARBA00034865"/>
    </source>
</evidence>
<keyword evidence="3" id="KW-0206">Cytoskeleton</keyword>
<dbReference type="Gene3D" id="2.160.10.10">
    <property type="entry name" value="Hexapeptide repeat proteins"/>
    <property type="match status" value="1"/>
</dbReference>
<dbReference type="STRING" id="9009.A0A226NNB0"/>
<dbReference type="SUPFAM" id="SSF51161">
    <property type="entry name" value="Trimeric LpxA-like enzymes"/>
    <property type="match status" value="1"/>
</dbReference>
<dbReference type="PANTHER" id="PTHR46126">
    <property type="entry name" value="DYNACTIN SUBUNIT 5"/>
    <property type="match status" value="1"/>
</dbReference>
<comment type="subcellular location">
    <subcellularLocation>
        <location evidence="1">Cytoplasm</location>
        <location evidence="1">Cytoskeleton</location>
    </subcellularLocation>
</comment>
<dbReference type="OrthoDB" id="417208at2759"/>
<evidence type="ECO:0000256" key="4">
    <source>
        <dbReference type="ARBA" id="ARBA00034687"/>
    </source>
</evidence>
<evidence type="ECO:0000313" key="8">
    <source>
        <dbReference type="Proteomes" id="UP000198323"/>
    </source>
</evidence>
<comment type="caution">
    <text evidence="7">The sequence shown here is derived from an EMBL/GenBank/DDBJ whole genome shotgun (WGS) entry which is preliminary data.</text>
</comment>
<dbReference type="GO" id="GO:0005869">
    <property type="term" value="C:dynactin complex"/>
    <property type="evidence" value="ECO:0007669"/>
    <property type="project" value="TreeGrafter"/>
</dbReference>
<dbReference type="Proteomes" id="UP000198323">
    <property type="component" value="Unassembled WGS sequence"/>
</dbReference>
<dbReference type="Pfam" id="PF21711">
    <property type="entry name" value="DCTN5"/>
    <property type="match status" value="2"/>
</dbReference>
<name>A0A226NNB0_CALSU</name>
<reference evidence="7 8" key="1">
    <citation type="submission" date="2016-07" db="EMBL/GenBank/DDBJ databases">
        <title>Disparate Historic Effective Population Sizes Predicted by Modern Levels of Genome Diversity for the Scaled Quail (Callipepla squamata) and the Northern Bobwhite (Colinus virginianus): Inferences from First and Second Generation Draft Genome Assemblies for Sympatric New World Quail.</title>
        <authorList>
            <person name="Oldeschulte D.L."/>
            <person name="Halley Y.A."/>
            <person name="Bhattarai E.K."/>
            <person name="Brashear W.A."/>
            <person name="Hill J."/>
            <person name="Metz R.P."/>
            <person name="Johnson C.D."/>
            <person name="Rollins D."/>
            <person name="Peterson M.J."/>
            <person name="Bickhart D.M."/>
            <person name="Decker J.E."/>
            <person name="Seabury C.M."/>
        </authorList>
    </citation>
    <scope>NUCLEOTIDE SEQUENCE [LARGE SCALE GENOMIC DNA]</scope>
    <source>
        <strain evidence="7 8">Texas</strain>
        <tissue evidence="7">Leg muscle</tissue>
    </source>
</reference>
<dbReference type="InterPro" id="IPR047125">
    <property type="entry name" value="DCTN5"/>
</dbReference>
<evidence type="ECO:0000256" key="3">
    <source>
        <dbReference type="ARBA" id="ARBA00023212"/>
    </source>
</evidence>
<protein>
    <recommendedName>
        <fullName evidence="6">Dynactin subunit 5</fullName>
    </recommendedName>
</protein>
<evidence type="ECO:0000256" key="1">
    <source>
        <dbReference type="ARBA" id="ARBA00004245"/>
    </source>
</evidence>
<dbReference type="EMBL" id="MCFN01000008">
    <property type="protein sequence ID" value="OXB68837.1"/>
    <property type="molecule type" value="Genomic_DNA"/>
</dbReference>